<protein>
    <recommendedName>
        <fullName evidence="1">Winged helix-turn-helix domain-containing protein</fullName>
    </recommendedName>
</protein>
<dbReference type="PANTHER" id="PTHR47691">
    <property type="entry name" value="REGULATOR-RELATED"/>
    <property type="match status" value="1"/>
</dbReference>
<sequence>MEFYRGDWPAGEVPEETTGFVGRRAELIRAGCALQETRLVTLTGVGGVGKTRLALRAAAGLRATFPDGVWLVELSPVPRTGRHDTELLALIVMEALRLADQTTRPATEVVAEWLADKRLLLLLDCCEHLTAPCADLVGDLLSAAPGLRILATSRQPLSARDERVMTVPPLPVPRPGRPQGGPGQEEDAVALFLQRAADAAPGLATDAAARAVVAEICVRLEGLPLAIELAAARLPELTLDQLRADLHSRFEVLAADPEAYGDGEPRHQALRTTIGWSHELCAPLERLLWARLSVFAGGCDREAAQAVCAGGPLSAEEVPRLLDGLVAKSLLQRRAHVTGAVRYAMLDTVREFGADWLAGLGEAGAIARRHRDHFLALARRADAEWVGPHQVAWCWRAVVDHANFRAALDHCLTEGEEQAALELGGALWFSWFACGYARAGRHYLDRALARWTDPGPARSRAVWACGVAAVAQGDAHTTTRLGKEFRVCAEAAGSPAMLTAAAYLDGLGLLLHGQPAEAAAVFDATDYTRAHSSAYAGARLMVWATRGFVHVALGEFADAAAAADALRTECGRRGERWARAWADYIHGLAERGLGRPEEAAVHARAALESKALLHDSLGTATAADLLASVTADSGHGERAARLLGTAQQIWDTLGRPQMGMPHLIAARTDCERQAREAIGDAAYEAAYRTGLQTSIDDGLAHALHQS</sequence>
<evidence type="ECO:0000313" key="3">
    <source>
        <dbReference type="Proteomes" id="UP000619244"/>
    </source>
</evidence>
<dbReference type="SUPFAM" id="SSF52540">
    <property type="entry name" value="P-loop containing nucleoside triphosphate hydrolases"/>
    <property type="match status" value="1"/>
</dbReference>
<gene>
    <name evidence="2" type="ORF">GCM10010358_71470</name>
</gene>
<keyword evidence="3" id="KW-1185">Reference proteome</keyword>
<accession>A0A918NZM7</accession>
<dbReference type="Pfam" id="PF25872">
    <property type="entry name" value="HTH_77"/>
    <property type="match status" value="1"/>
</dbReference>
<dbReference type="EMBL" id="BMVU01000065">
    <property type="protein sequence ID" value="GGY08076.1"/>
    <property type="molecule type" value="Genomic_DNA"/>
</dbReference>
<evidence type="ECO:0000259" key="1">
    <source>
        <dbReference type="Pfam" id="PF25872"/>
    </source>
</evidence>
<dbReference type="InterPro" id="IPR027417">
    <property type="entry name" value="P-loop_NTPase"/>
</dbReference>
<dbReference type="PRINTS" id="PR00364">
    <property type="entry name" value="DISEASERSIST"/>
</dbReference>
<dbReference type="AlphaFoldDB" id="A0A918NZM7"/>
<dbReference type="PANTHER" id="PTHR47691:SF3">
    <property type="entry name" value="HTH-TYPE TRANSCRIPTIONAL REGULATOR RV0890C-RELATED"/>
    <property type="match status" value="1"/>
</dbReference>
<organism evidence="2 3">
    <name type="scientific">Streptomyces minutiscleroticus</name>
    <dbReference type="NCBI Taxonomy" id="68238"/>
    <lineage>
        <taxon>Bacteria</taxon>
        <taxon>Bacillati</taxon>
        <taxon>Actinomycetota</taxon>
        <taxon>Actinomycetes</taxon>
        <taxon>Kitasatosporales</taxon>
        <taxon>Streptomycetaceae</taxon>
        <taxon>Streptomyces</taxon>
    </lineage>
</organism>
<dbReference type="InterPro" id="IPR011990">
    <property type="entry name" value="TPR-like_helical_dom_sf"/>
</dbReference>
<evidence type="ECO:0000313" key="2">
    <source>
        <dbReference type="EMBL" id="GGY08076.1"/>
    </source>
</evidence>
<reference evidence="2" key="2">
    <citation type="submission" date="2020-09" db="EMBL/GenBank/DDBJ databases">
        <authorList>
            <person name="Sun Q."/>
            <person name="Ohkuma M."/>
        </authorList>
    </citation>
    <scope>NUCLEOTIDE SEQUENCE</scope>
    <source>
        <strain evidence="2">JCM 4790</strain>
    </source>
</reference>
<comment type="caution">
    <text evidence="2">The sequence shown here is derived from an EMBL/GenBank/DDBJ whole genome shotgun (WGS) entry which is preliminary data.</text>
</comment>
<dbReference type="SUPFAM" id="SSF48452">
    <property type="entry name" value="TPR-like"/>
    <property type="match status" value="1"/>
</dbReference>
<dbReference type="RefSeq" id="WP_190194471.1">
    <property type="nucleotide sequence ID" value="NZ_BMVU01000065.1"/>
</dbReference>
<dbReference type="InterPro" id="IPR058852">
    <property type="entry name" value="HTH_77"/>
</dbReference>
<dbReference type="Gene3D" id="3.40.50.300">
    <property type="entry name" value="P-loop containing nucleotide triphosphate hydrolases"/>
    <property type="match status" value="1"/>
</dbReference>
<name>A0A918NZM7_9ACTN</name>
<proteinExistence type="predicted"/>
<dbReference type="Proteomes" id="UP000619244">
    <property type="component" value="Unassembled WGS sequence"/>
</dbReference>
<feature type="domain" description="Winged helix-turn-helix" evidence="1">
    <location>
        <begin position="287"/>
        <end position="357"/>
    </location>
</feature>
<reference evidence="2" key="1">
    <citation type="journal article" date="2014" name="Int. J. Syst. Evol. Microbiol.">
        <title>Complete genome sequence of Corynebacterium casei LMG S-19264T (=DSM 44701T), isolated from a smear-ripened cheese.</title>
        <authorList>
            <consortium name="US DOE Joint Genome Institute (JGI-PGF)"/>
            <person name="Walter F."/>
            <person name="Albersmeier A."/>
            <person name="Kalinowski J."/>
            <person name="Ruckert C."/>
        </authorList>
    </citation>
    <scope>NUCLEOTIDE SEQUENCE</scope>
    <source>
        <strain evidence="2">JCM 4790</strain>
    </source>
</reference>